<keyword evidence="3" id="KW-0645">Protease</keyword>
<comment type="caution">
    <text evidence="2">The sequence shown here is derived from an EMBL/GenBank/DDBJ whole genome shotgun (WGS) entry which is preliminary data.</text>
</comment>
<dbReference type="PROSITE" id="PS01276">
    <property type="entry name" value="PEPTIDASE_U32"/>
    <property type="match status" value="1"/>
</dbReference>
<proteinExistence type="predicted"/>
<dbReference type="InterPro" id="IPR051454">
    <property type="entry name" value="RNA/ubiquinone_mod_enzymes"/>
</dbReference>
<dbReference type="OrthoDB" id="51464at2157"/>
<dbReference type="PANTHER" id="PTHR30217">
    <property type="entry name" value="PEPTIDASE U32 FAMILY"/>
    <property type="match status" value="1"/>
</dbReference>
<dbReference type="GO" id="GO:0008233">
    <property type="term" value="F:peptidase activity"/>
    <property type="evidence" value="ECO:0007669"/>
    <property type="project" value="UniProtKB-KW"/>
</dbReference>
<dbReference type="Proteomes" id="UP000246004">
    <property type="component" value="Unassembled WGS sequence"/>
</dbReference>
<evidence type="ECO:0000313" key="4">
    <source>
        <dbReference type="Proteomes" id="UP000217528"/>
    </source>
</evidence>
<dbReference type="Pfam" id="PF01136">
    <property type="entry name" value="Peptidase_U32"/>
    <property type="match status" value="2"/>
</dbReference>
<dbReference type="EC" id="3.4.-.-" evidence="3"/>
<dbReference type="InterPro" id="IPR001539">
    <property type="entry name" value="Peptidase_U32"/>
</dbReference>
<dbReference type="Pfam" id="PF12392">
    <property type="entry name" value="DUF3656"/>
    <property type="match status" value="1"/>
</dbReference>
<keyword evidence="4" id="KW-1185">Reference proteome</keyword>
<keyword evidence="3" id="KW-0378">Hydrolase</keyword>
<name>A0A2A2HF05_9EURY</name>
<feature type="domain" description="Peptidase U32 collagenase" evidence="1">
    <location>
        <begin position="385"/>
        <end position="507"/>
    </location>
</feature>
<evidence type="ECO:0000313" key="2">
    <source>
        <dbReference type="EMBL" id="PAV08051.1"/>
    </source>
</evidence>
<dbReference type="InterPro" id="IPR020988">
    <property type="entry name" value="Pept_U32_collagenase"/>
</dbReference>
<reference evidence="2 4" key="2">
    <citation type="journal article" date="2017" name="BMC Genomics">
        <title>Genomic analysis of methanogenic archaea reveals a shift towards energy conservation.</title>
        <authorList>
            <person name="Gilmore S.P."/>
            <person name="Henske J.K."/>
            <person name="Sexton J.A."/>
            <person name="Solomon K.V."/>
            <person name="Seppala S."/>
            <person name="Yoo J.I."/>
            <person name="Huyett L.M."/>
            <person name="Pressman A."/>
            <person name="Cogan J.Z."/>
            <person name="Kivenson V."/>
            <person name="Peng X."/>
            <person name="Tan Y."/>
            <person name="Valentine D.L."/>
            <person name="O'Malley M.A."/>
        </authorList>
    </citation>
    <scope>NUCLEOTIDE SEQUENCE [LARGE SCALE GENOMIC DNA]</scope>
    <source>
        <strain evidence="2 4">1R-7</strain>
    </source>
</reference>
<evidence type="ECO:0000259" key="1">
    <source>
        <dbReference type="Pfam" id="PF12392"/>
    </source>
</evidence>
<dbReference type="PANTHER" id="PTHR30217:SF10">
    <property type="entry name" value="23S RRNA 5-HYDROXYCYTIDINE C2501 SYNTHASE"/>
    <property type="match status" value="1"/>
</dbReference>
<dbReference type="EMBL" id="LMVN01000003">
    <property type="protein sequence ID" value="PAV08051.1"/>
    <property type="molecule type" value="Genomic_DNA"/>
</dbReference>
<dbReference type="Proteomes" id="UP000217528">
    <property type="component" value="Unassembled WGS sequence"/>
</dbReference>
<sequence length="849" mass="97585">MVLSELLAPAGSYDILVIAINAGANAVYIAGQRYGARAFAHNFTSEEIEKAVTYAHLNGASIHVTVNTLFNSNEILDVLKYIQFLYRIGVDAVIVQDIGLIYLINKFIPDMEVHASTQMTLRDYESLKWAYDEGIKRVILPREMSVDEIGQLSNKLKEDNLNLDLEVFGHGSLCYCISGDCYMSSFISGRSANRGACAQPCRSNYKLRYRNHSINNGCLISTHDLATYKDVKKISDAGVKSLKIEGRLKGDDYVTTVVNAYRQMIDHMNEDDNSELQKKLERELDLTFNRYYTNGYILNDTPGDVMGRESSFHQGLYLGKITSIEDDIVTIEFDNADHPTLETGDGIGFKHNNHIRGIYIDNIIKQDEKHIVIKTTRDIRVGSEVYISYSKKLRNRPKQYRNETIKPHIPISFDVSVNKKNQMAVNTSFKINNEVVSFGYKSRFEFEAAKNMPLDDETIIKHLSKSGETPFIVNNVRITNLPDNLFMPIGKINTIRREILDIASEKLLNYYKPTDENAEDIRVTIKNFIKKDKKNTTGASKAKNMKVNVYVDNLELLTIANRNPINRIYFDASYIYDNPDDYFENIEYLLTEAVHIASDKEVVWVLPSFTSNDDLVKIKDVYQNLKNNNINISIMGDSPSLSYNFPDANIYASHNMNIWNNYAVKMLDKNNFKSATISSEISHEEIKELQRKSRNYNTKLELIVQGNQEIMTSKDDFTKLNGGVDLEIKTDEYVVLEDKEHNMKFKIYFDYNHQSHFFNNDMLCLIDEIDQIRNMGISDITLDCRFTTPNYLSKVVSLYIQRIRDINPERKYSDSIKEISYSNLNKGNFENKRVLEDNKSRMKRKKARA</sequence>
<protein>
    <submittedName>
        <fullName evidence="2">Peptidase</fullName>
    </submittedName>
    <submittedName>
        <fullName evidence="3">Putative protease YdcP</fullName>
        <ecNumber evidence="3">3.4.-.-</ecNumber>
    </submittedName>
</protein>
<dbReference type="EMBL" id="LWMS01000010">
    <property type="protein sequence ID" value="PWL08783.1"/>
    <property type="molecule type" value="Genomic_DNA"/>
</dbReference>
<dbReference type="AlphaFoldDB" id="A0A2A2HF05"/>
<dbReference type="RefSeq" id="WP_095608109.1">
    <property type="nucleotide sequence ID" value="NZ_LMVN01000003.1"/>
</dbReference>
<organism evidence="2 4">
    <name type="scientific">Methanosphaera cuniculi</name>
    <dbReference type="NCBI Taxonomy" id="1077256"/>
    <lineage>
        <taxon>Archaea</taxon>
        <taxon>Methanobacteriati</taxon>
        <taxon>Methanobacteriota</taxon>
        <taxon>Methanomada group</taxon>
        <taxon>Methanobacteria</taxon>
        <taxon>Methanobacteriales</taxon>
        <taxon>Methanobacteriaceae</taxon>
        <taxon>Methanosphaera</taxon>
    </lineage>
</organism>
<gene>
    <name evidence="3" type="primary">ydcP_2</name>
    <name evidence="2" type="ORF">ASJ82_05230</name>
    <name evidence="3" type="ORF">MSCUN_04970</name>
</gene>
<evidence type="ECO:0000313" key="5">
    <source>
        <dbReference type="Proteomes" id="UP000246004"/>
    </source>
</evidence>
<evidence type="ECO:0000313" key="3">
    <source>
        <dbReference type="EMBL" id="PWL08783.1"/>
    </source>
</evidence>
<accession>A0A2A2HF05</accession>
<reference evidence="3 5" key="1">
    <citation type="submission" date="2016-04" db="EMBL/GenBank/DDBJ databases">
        <title>Genome sequence of Methanosphaera cuniculi DSM 4103.</title>
        <authorList>
            <person name="Poehlein A."/>
            <person name="Seedorf H."/>
            <person name="Daniel R."/>
        </authorList>
    </citation>
    <scope>NUCLEOTIDE SEQUENCE [LARGE SCALE GENOMIC DNA]</scope>
    <source>
        <strain evidence="3 5">DSM 4103</strain>
    </source>
</reference>
<dbReference type="GO" id="GO:0006508">
    <property type="term" value="P:proteolysis"/>
    <property type="evidence" value="ECO:0007669"/>
    <property type="project" value="UniProtKB-KW"/>
</dbReference>